<dbReference type="InParanoid" id="V4TEX6"/>
<proteinExistence type="predicted"/>
<reference evidence="2 3" key="1">
    <citation type="submission" date="2013-10" db="EMBL/GenBank/DDBJ databases">
        <authorList>
            <consortium name="International Citrus Genome Consortium"/>
            <person name="Jenkins J."/>
            <person name="Schmutz J."/>
            <person name="Prochnik S."/>
            <person name="Rokhsar D."/>
            <person name="Gmitter F."/>
            <person name="Ollitrault P."/>
            <person name="Machado M."/>
            <person name="Talon M."/>
            <person name="Wincker P."/>
            <person name="Jaillon O."/>
            <person name="Morgante M."/>
        </authorList>
    </citation>
    <scope>NUCLEOTIDE SEQUENCE</scope>
    <source>
        <strain evidence="3">cv. Clemenules</strain>
    </source>
</reference>
<feature type="signal peptide" evidence="1">
    <location>
        <begin position="1"/>
        <end position="20"/>
    </location>
</feature>
<gene>
    <name evidence="2" type="ORF">CICLE_v10003642mg</name>
</gene>
<dbReference type="EMBL" id="KI536799">
    <property type="protein sequence ID" value="ESR48206.1"/>
    <property type="molecule type" value="Genomic_DNA"/>
</dbReference>
<dbReference type="AlphaFoldDB" id="V4TEX6"/>
<organism evidence="2 3">
    <name type="scientific">Citrus clementina</name>
    <name type="common">Clementine</name>
    <name type="synonym">Citrus deliciosa x Citrus sinensis</name>
    <dbReference type="NCBI Taxonomy" id="85681"/>
    <lineage>
        <taxon>Eukaryota</taxon>
        <taxon>Viridiplantae</taxon>
        <taxon>Streptophyta</taxon>
        <taxon>Embryophyta</taxon>
        <taxon>Tracheophyta</taxon>
        <taxon>Spermatophyta</taxon>
        <taxon>Magnoliopsida</taxon>
        <taxon>eudicotyledons</taxon>
        <taxon>Gunneridae</taxon>
        <taxon>Pentapetalae</taxon>
        <taxon>rosids</taxon>
        <taxon>malvids</taxon>
        <taxon>Sapindales</taxon>
        <taxon>Rutaceae</taxon>
        <taxon>Aurantioideae</taxon>
        <taxon>Citrus</taxon>
    </lineage>
</organism>
<protein>
    <recommendedName>
        <fullName evidence="4">Secreted protein</fullName>
    </recommendedName>
</protein>
<keyword evidence="3" id="KW-1185">Reference proteome</keyword>
<dbReference type="KEGG" id="cic:CICLE_v10003642mg"/>
<accession>V4TEX6</accession>
<name>V4TEX6_CITCL</name>
<dbReference type="Proteomes" id="UP000030687">
    <property type="component" value="Unassembled WGS sequence"/>
</dbReference>
<sequence length="73" mass="8205">MGKFKGWLTSPLHVSLFALASNGPTDTLLSSLLSDSSFRFYNLFYYTCNCTASDEIVLCYTDKPCRQQTPLII</sequence>
<evidence type="ECO:0000256" key="1">
    <source>
        <dbReference type="SAM" id="SignalP"/>
    </source>
</evidence>
<evidence type="ECO:0008006" key="4">
    <source>
        <dbReference type="Google" id="ProtNLM"/>
    </source>
</evidence>
<evidence type="ECO:0000313" key="2">
    <source>
        <dbReference type="EMBL" id="ESR48206.1"/>
    </source>
</evidence>
<evidence type="ECO:0000313" key="3">
    <source>
        <dbReference type="Proteomes" id="UP000030687"/>
    </source>
</evidence>
<keyword evidence="1" id="KW-0732">Signal</keyword>
<feature type="chain" id="PRO_5004729789" description="Secreted protein" evidence="1">
    <location>
        <begin position="21"/>
        <end position="73"/>
    </location>
</feature>
<dbReference type="Gramene" id="ESR48206">
    <property type="protein sequence ID" value="ESR48206"/>
    <property type="gene ID" value="CICLE_v10003642mg"/>
</dbReference>